<dbReference type="NCBIfam" id="TIGR03593">
    <property type="entry name" value="yidC_nterm"/>
    <property type="match status" value="1"/>
</dbReference>
<comment type="subcellular location">
    <subcellularLocation>
        <location evidence="1 13">Cell inner membrane</location>
        <topology evidence="1 13">Multi-pass membrane protein</topology>
    </subcellularLocation>
</comment>
<keyword evidence="6 13" id="KW-0812">Transmembrane</keyword>
<sequence length="592" mass="67812">MVMDKKGWIGFGISLVLLLAWQIYVEYRYVRQQPSPVEQTPSALPNSSEETASGQQPLNNQQENQTLGPLESFEKSPDLGKEIVHYLENDKIRVAFTSWGGAIQNIELKEHFFRGPKGKENILLNRFDEEPLLNLSGWDSKYNLSGYQSESKEGKIFFRRDLPGGVTVERIFSLGQDYQVIMEQRLINRSSLPVTLPSYRVNMGLASPIHIKEAIQNLAVNWLTLKGSRFGRIGLPDFNAAGFLGLFYWRGPRTVISSPNEPLRWVAVKNQYFAIVVSPPSTLPPIQIEAVPVELSQFPLEQSSQAQVPVGIKAWAYFPELSLQPNSILSVQFKTYGGPKEYARLKKLGDHIDRVMEYGMWGWVVKPLVWCMVHFHSFIPNYGLDIILFTLLLKGIFWPLQSKANRNMKAMQALSPKLKELQARYKDQPDKMQAEMMKLYREYGVNPLGGCLPMLVQIPIFIGFYTMLQGSVELRNQSFLWIRDLTKPDTIFHIPTLGLDINPLPLIMVGTQILLSRMTPQASDNPQLKVFQWMPVFFLVFFYNFASALSLYWTVNNLVTIVQTYRNLKKPLPVLHRVKKQKPSHKISMIKR</sequence>
<feature type="transmembrane region" description="Helical" evidence="13">
    <location>
        <begin position="382"/>
        <end position="400"/>
    </location>
</feature>
<feature type="domain" description="Membrane insertase YidC/Oxa/ALB C-terminal" evidence="15">
    <location>
        <begin position="382"/>
        <end position="565"/>
    </location>
</feature>
<dbReference type="PRINTS" id="PR01900">
    <property type="entry name" value="YIDCPROTEIN"/>
</dbReference>
<dbReference type="Pfam" id="PF02096">
    <property type="entry name" value="60KD_IMP"/>
    <property type="match status" value="1"/>
</dbReference>
<evidence type="ECO:0000256" key="2">
    <source>
        <dbReference type="ARBA" id="ARBA00010527"/>
    </source>
</evidence>
<dbReference type="PANTHER" id="PTHR12428:SF65">
    <property type="entry name" value="CYTOCHROME C OXIDASE ASSEMBLY PROTEIN COX18, MITOCHONDRIAL"/>
    <property type="match status" value="1"/>
</dbReference>
<organism evidence="17 18">
    <name type="scientific">Methylacidiphilum infernorum (isolate V4)</name>
    <name type="common">Methylokorus infernorum (strain V4)</name>
    <dbReference type="NCBI Taxonomy" id="481448"/>
    <lineage>
        <taxon>Bacteria</taxon>
        <taxon>Pseudomonadati</taxon>
        <taxon>Verrucomicrobiota</taxon>
        <taxon>Methylacidiphilae</taxon>
        <taxon>Methylacidiphilales</taxon>
        <taxon>Methylacidiphilaceae</taxon>
        <taxon>Methylacidiphilum (ex Ratnadevi et al. 2023)</taxon>
    </lineage>
</organism>
<evidence type="ECO:0000256" key="6">
    <source>
        <dbReference type="ARBA" id="ARBA00022692"/>
    </source>
</evidence>
<reference evidence="17 18" key="1">
    <citation type="journal article" date="2008" name="Biol. Direct">
        <title>Complete genome sequence of the extremely acidophilic methanotroph isolate V4, Methylacidiphilum infernorum, a representative of the bacterial phylum Verrucomicrobia.</title>
        <authorList>
            <person name="Hou S."/>
            <person name="Makarova K.S."/>
            <person name="Saw J.H."/>
            <person name="Senin P."/>
            <person name="Ly B.V."/>
            <person name="Zhou Z."/>
            <person name="Ren Y."/>
            <person name="Wang J."/>
            <person name="Galperin M.Y."/>
            <person name="Omelchenko M.V."/>
            <person name="Wolf Y.I."/>
            <person name="Yutin N."/>
            <person name="Koonin E.V."/>
            <person name="Stott M.B."/>
            <person name="Mountain B.W."/>
            <person name="Crowe M.A."/>
            <person name="Smirnova A.V."/>
            <person name="Dunfield P.F."/>
            <person name="Feng L."/>
            <person name="Wang L."/>
            <person name="Alam M."/>
        </authorList>
    </citation>
    <scope>NUCLEOTIDE SEQUENCE [LARGE SCALE GENOMIC DNA]</scope>
    <source>
        <strain evidence="18">Isolate V4</strain>
    </source>
</reference>
<dbReference type="Pfam" id="PF14849">
    <property type="entry name" value="YidC_periplas"/>
    <property type="match status" value="1"/>
</dbReference>
<evidence type="ECO:0000256" key="1">
    <source>
        <dbReference type="ARBA" id="ARBA00004429"/>
    </source>
</evidence>
<dbReference type="InterPro" id="IPR038221">
    <property type="entry name" value="YidC_periplasmic_sf"/>
</dbReference>
<dbReference type="Proteomes" id="UP000009149">
    <property type="component" value="Chromosome"/>
</dbReference>
<comment type="function">
    <text evidence="13">Required for the insertion and/or proper folding and/or complex formation of integral membrane proteins into the membrane. Involved in integration of membrane proteins that insert both dependently and independently of the Sec translocase complex, as well as at least some lipoproteins. Aids folding of multispanning membrane proteins.</text>
</comment>
<protein>
    <recommendedName>
        <fullName evidence="3 13">Membrane protein insertase YidC</fullName>
    </recommendedName>
    <alternativeName>
        <fullName evidence="12 13">Foldase YidC</fullName>
    </alternativeName>
    <alternativeName>
        <fullName evidence="11 13">Membrane integrase YidC</fullName>
    </alternativeName>
    <alternativeName>
        <fullName evidence="13">Membrane protein YidC</fullName>
    </alternativeName>
</protein>
<keyword evidence="8 13" id="KW-1133">Transmembrane helix</keyword>
<dbReference type="GO" id="GO:0005886">
    <property type="term" value="C:plasma membrane"/>
    <property type="evidence" value="ECO:0007669"/>
    <property type="project" value="UniProtKB-SubCell"/>
</dbReference>
<dbReference type="NCBIfam" id="TIGR03592">
    <property type="entry name" value="yidC_oxa1_cterm"/>
    <property type="match status" value="1"/>
</dbReference>
<evidence type="ECO:0000259" key="16">
    <source>
        <dbReference type="Pfam" id="PF14849"/>
    </source>
</evidence>
<keyword evidence="13" id="KW-0997">Cell inner membrane</keyword>
<evidence type="ECO:0000256" key="9">
    <source>
        <dbReference type="ARBA" id="ARBA00023136"/>
    </source>
</evidence>
<evidence type="ECO:0000313" key="17">
    <source>
        <dbReference type="EMBL" id="ACD82981.1"/>
    </source>
</evidence>
<keyword evidence="7 13" id="KW-0653">Protein transport</keyword>
<keyword evidence="10 13" id="KW-0143">Chaperone</keyword>
<dbReference type="InterPro" id="IPR028055">
    <property type="entry name" value="YidC/Oxa/ALB_C"/>
</dbReference>
<evidence type="ECO:0000259" key="15">
    <source>
        <dbReference type="Pfam" id="PF02096"/>
    </source>
</evidence>
<feature type="region of interest" description="Disordered" evidence="14">
    <location>
        <begin position="36"/>
        <end position="63"/>
    </location>
</feature>
<evidence type="ECO:0000313" key="18">
    <source>
        <dbReference type="Proteomes" id="UP000009149"/>
    </source>
</evidence>
<evidence type="ECO:0000256" key="12">
    <source>
        <dbReference type="ARBA" id="ARBA00033342"/>
    </source>
</evidence>
<keyword evidence="5 13" id="KW-1003">Cell membrane</keyword>
<dbReference type="GO" id="GO:0051205">
    <property type="term" value="P:protein insertion into membrane"/>
    <property type="evidence" value="ECO:0007669"/>
    <property type="project" value="TreeGrafter"/>
</dbReference>
<feature type="transmembrane region" description="Helical" evidence="13">
    <location>
        <begin position="536"/>
        <end position="555"/>
    </location>
</feature>
<dbReference type="InterPro" id="IPR019998">
    <property type="entry name" value="Membr_insert_YidC"/>
</dbReference>
<feature type="domain" description="Membrane insertase YidC N-terminal" evidence="16">
    <location>
        <begin position="87"/>
        <end position="370"/>
    </location>
</feature>
<comment type="similarity">
    <text evidence="2 13">Belongs to the OXA1/ALB3/YidC family. Type 1 subfamily.</text>
</comment>
<evidence type="ECO:0000256" key="10">
    <source>
        <dbReference type="ARBA" id="ARBA00023186"/>
    </source>
</evidence>
<dbReference type="Gene3D" id="2.70.98.90">
    <property type="match status" value="1"/>
</dbReference>
<dbReference type="PANTHER" id="PTHR12428">
    <property type="entry name" value="OXA1"/>
    <property type="match status" value="1"/>
</dbReference>
<dbReference type="EMBL" id="CP000975">
    <property type="protein sequence ID" value="ACD82981.1"/>
    <property type="molecule type" value="Genomic_DNA"/>
</dbReference>
<dbReference type="InterPro" id="IPR028053">
    <property type="entry name" value="Membr_insert_YidC_N"/>
</dbReference>
<dbReference type="GO" id="GO:0032977">
    <property type="term" value="F:membrane insertase activity"/>
    <property type="evidence" value="ECO:0007669"/>
    <property type="project" value="InterPro"/>
</dbReference>
<dbReference type="GO" id="GO:0015031">
    <property type="term" value="P:protein transport"/>
    <property type="evidence" value="ECO:0007669"/>
    <property type="project" value="UniProtKB-KW"/>
</dbReference>
<keyword evidence="9 13" id="KW-0472">Membrane</keyword>
<evidence type="ECO:0000256" key="5">
    <source>
        <dbReference type="ARBA" id="ARBA00022475"/>
    </source>
</evidence>
<proteinExistence type="inferred from homology"/>
<dbReference type="HOGENOM" id="CLU_016535_3_0_0"/>
<dbReference type="KEGG" id="min:Minf_0926"/>
<evidence type="ECO:0000256" key="14">
    <source>
        <dbReference type="SAM" id="MobiDB-lite"/>
    </source>
</evidence>
<comment type="subunit">
    <text evidence="13">Interacts with the Sec translocase complex via SecD. Specifically interacts with transmembrane segments of nascent integral membrane proteins during membrane integration.</text>
</comment>
<comment type="caution">
    <text evidence="13">Lacks conserved residue(s) required for the propagation of feature annotation.</text>
</comment>
<dbReference type="CDD" id="cd20070">
    <property type="entry name" value="5TM_YidC_Alb3"/>
    <property type="match status" value="1"/>
</dbReference>
<evidence type="ECO:0000256" key="11">
    <source>
        <dbReference type="ARBA" id="ARBA00033245"/>
    </source>
</evidence>
<dbReference type="PRINTS" id="PR00701">
    <property type="entry name" value="60KDINNERMP"/>
</dbReference>
<evidence type="ECO:0000256" key="7">
    <source>
        <dbReference type="ARBA" id="ARBA00022927"/>
    </source>
</evidence>
<keyword evidence="4 13" id="KW-0813">Transport</keyword>
<evidence type="ECO:0000256" key="3">
    <source>
        <dbReference type="ARBA" id="ARBA00015325"/>
    </source>
</evidence>
<evidence type="ECO:0000256" key="8">
    <source>
        <dbReference type="ARBA" id="ARBA00022989"/>
    </source>
</evidence>
<dbReference type="AlphaFoldDB" id="B3DUH8"/>
<name>B3DUH8_METI4</name>
<evidence type="ECO:0000256" key="4">
    <source>
        <dbReference type="ARBA" id="ARBA00022448"/>
    </source>
</evidence>
<evidence type="ECO:0000256" key="13">
    <source>
        <dbReference type="HAMAP-Rule" id="MF_01810"/>
    </source>
</evidence>
<gene>
    <name evidence="13 17" type="primary">yidC</name>
    <name evidence="17" type="ordered locus">Minf_0926</name>
</gene>
<dbReference type="CDD" id="cd19961">
    <property type="entry name" value="EcYidC-like_peri"/>
    <property type="match status" value="1"/>
</dbReference>
<dbReference type="eggNOG" id="COG0706">
    <property type="taxonomic scope" value="Bacteria"/>
</dbReference>
<dbReference type="InterPro" id="IPR047196">
    <property type="entry name" value="YidC_ALB_C"/>
</dbReference>
<dbReference type="InterPro" id="IPR001708">
    <property type="entry name" value="YidC/ALB3/OXA1/COX18"/>
</dbReference>
<dbReference type="STRING" id="481448.Minf_0926"/>
<feature type="transmembrane region" description="Helical" evidence="13">
    <location>
        <begin position="445"/>
        <end position="468"/>
    </location>
</feature>
<dbReference type="HAMAP" id="MF_01810">
    <property type="entry name" value="YidC_type1"/>
    <property type="match status" value="1"/>
</dbReference>
<accession>B3DUH8</accession>